<dbReference type="InterPro" id="IPR041233">
    <property type="entry name" value="Melibiase_C"/>
</dbReference>
<evidence type="ECO:0000259" key="8">
    <source>
        <dbReference type="Pfam" id="PF17801"/>
    </source>
</evidence>
<comment type="similarity">
    <text evidence="2 7">Belongs to the glycosyl hydrolase 27 family.</text>
</comment>
<name>A0A803M717_CHEQI</name>
<dbReference type="PANTHER" id="PTHR11452">
    <property type="entry name" value="ALPHA-GALACTOSIDASE/ALPHA-N-ACETYLGALACTOSAMINIDASE"/>
    <property type="match status" value="1"/>
</dbReference>
<keyword evidence="5 7" id="KW-0378">Hydrolase</keyword>
<keyword evidence="7" id="KW-1015">Disulfide bond</keyword>
<evidence type="ECO:0000256" key="7">
    <source>
        <dbReference type="RuleBase" id="RU361168"/>
    </source>
</evidence>
<reference evidence="9" key="1">
    <citation type="journal article" date="2017" name="Nature">
        <title>The genome of Chenopodium quinoa.</title>
        <authorList>
            <person name="Jarvis D.E."/>
            <person name="Ho Y.S."/>
            <person name="Lightfoot D.J."/>
            <person name="Schmoeckel S.M."/>
            <person name="Li B."/>
            <person name="Borm T.J.A."/>
            <person name="Ohyanagi H."/>
            <person name="Mineta K."/>
            <person name="Michell C.T."/>
            <person name="Saber N."/>
            <person name="Kharbatia N.M."/>
            <person name="Rupper R.R."/>
            <person name="Sharp A.R."/>
            <person name="Dally N."/>
            <person name="Boughton B.A."/>
            <person name="Woo Y.H."/>
            <person name="Gao G."/>
            <person name="Schijlen E.G.W.M."/>
            <person name="Guo X."/>
            <person name="Momin A.A."/>
            <person name="Negrao S."/>
            <person name="Al-Babili S."/>
            <person name="Gehring C."/>
            <person name="Roessner U."/>
            <person name="Jung C."/>
            <person name="Murphy K."/>
            <person name="Arold S.T."/>
            <person name="Gojobori T."/>
            <person name="van der Linden C.G."/>
            <person name="van Loo E.N."/>
            <person name="Jellen E.N."/>
            <person name="Maughan P.J."/>
            <person name="Tester M."/>
        </authorList>
    </citation>
    <scope>NUCLEOTIDE SEQUENCE [LARGE SCALE GENOMIC DNA]</scope>
    <source>
        <strain evidence="9">cv. PI 614886</strain>
    </source>
</reference>
<dbReference type="Gene3D" id="2.60.40.1180">
    <property type="entry name" value="Golgi alpha-mannosidase II"/>
    <property type="match status" value="1"/>
</dbReference>
<organism evidence="9 10">
    <name type="scientific">Chenopodium quinoa</name>
    <name type="common">Quinoa</name>
    <dbReference type="NCBI Taxonomy" id="63459"/>
    <lineage>
        <taxon>Eukaryota</taxon>
        <taxon>Viridiplantae</taxon>
        <taxon>Streptophyta</taxon>
        <taxon>Embryophyta</taxon>
        <taxon>Tracheophyta</taxon>
        <taxon>Spermatophyta</taxon>
        <taxon>Magnoliopsida</taxon>
        <taxon>eudicotyledons</taxon>
        <taxon>Gunneridae</taxon>
        <taxon>Pentapetalae</taxon>
        <taxon>Caryophyllales</taxon>
        <taxon>Chenopodiaceae</taxon>
        <taxon>Chenopodioideae</taxon>
        <taxon>Atripliceae</taxon>
        <taxon>Chenopodium</taxon>
    </lineage>
</organism>
<dbReference type="PRINTS" id="PR00740">
    <property type="entry name" value="GLHYDRLASE27"/>
</dbReference>
<dbReference type="CDD" id="cd14792">
    <property type="entry name" value="GH27"/>
    <property type="match status" value="1"/>
</dbReference>
<dbReference type="Pfam" id="PF16499">
    <property type="entry name" value="Melibiase_2"/>
    <property type="match status" value="2"/>
</dbReference>
<evidence type="ECO:0000256" key="6">
    <source>
        <dbReference type="ARBA" id="ARBA00023295"/>
    </source>
</evidence>
<dbReference type="InterPro" id="IPR002241">
    <property type="entry name" value="Glyco_hydro_27"/>
</dbReference>
<evidence type="ECO:0000256" key="3">
    <source>
        <dbReference type="ARBA" id="ARBA00012755"/>
    </source>
</evidence>
<protein>
    <recommendedName>
        <fullName evidence="3 7">Alpha-galactosidase</fullName>
        <ecNumber evidence="3 7">3.2.1.22</ecNumber>
    </recommendedName>
    <alternativeName>
        <fullName evidence="7">Melibiase</fullName>
    </alternativeName>
</protein>
<dbReference type="AlphaFoldDB" id="A0A803M717"/>
<feature type="domain" description="Alpha galactosidase C-terminal" evidence="8">
    <location>
        <begin position="535"/>
        <end position="615"/>
    </location>
</feature>
<evidence type="ECO:0000256" key="5">
    <source>
        <dbReference type="ARBA" id="ARBA00022801"/>
    </source>
</evidence>
<dbReference type="EC" id="3.2.1.22" evidence="3 7"/>
<dbReference type="GO" id="GO:0005975">
    <property type="term" value="P:carbohydrate metabolic process"/>
    <property type="evidence" value="ECO:0007669"/>
    <property type="project" value="InterPro"/>
</dbReference>
<keyword evidence="4" id="KW-0732">Signal</keyword>
<comment type="catalytic activity">
    <reaction evidence="1 7">
        <text>Hydrolysis of terminal, non-reducing alpha-D-galactose residues in alpha-D-galactosides, including galactose oligosaccharides, galactomannans and galactolipids.</text>
        <dbReference type="EC" id="3.2.1.22"/>
    </reaction>
</comment>
<dbReference type="Proteomes" id="UP000596660">
    <property type="component" value="Unplaced"/>
</dbReference>
<accession>A0A803M717</accession>
<dbReference type="InterPro" id="IPR017853">
    <property type="entry name" value="GH"/>
</dbReference>
<dbReference type="Pfam" id="PF17801">
    <property type="entry name" value="Melibiase_C"/>
    <property type="match status" value="1"/>
</dbReference>
<dbReference type="InterPro" id="IPR013785">
    <property type="entry name" value="Aldolase_TIM"/>
</dbReference>
<dbReference type="OMA" id="YLETICW"/>
<dbReference type="EnsemblPlants" id="AUR62024240-RA">
    <property type="protein sequence ID" value="AUR62024240-RA:cds"/>
    <property type="gene ID" value="AUR62024240"/>
</dbReference>
<dbReference type="SUPFAM" id="SSF51445">
    <property type="entry name" value="(Trans)glycosidases"/>
    <property type="match status" value="1"/>
</dbReference>
<dbReference type="Gene3D" id="3.20.20.70">
    <property type="entry name" value="Aldolase class I"/>
    <property type="match status" value="1"/>
</dbReference>
<dbReference type="Gramene" id="AUR62024240-RA">
    <property type="protein sequence ID" value="AUR62024240-RA:cds"/>
    <property type="gene ID" value="AUR62024240"/>
</dbReference>
<keyword evidence="6 7" id="KW-0326">Glycosidase</keyword>
<reference evidence="9" key="2">
    <citation type="submission" date="2021-03" db="UniProtKB">
        <authorList>
            <consortium name="EnsemblPlants"/>
        </authorList>
    </citation>
    <scope>IDENTIFICATION</scope>
</reference>
<evidence type="ECO:0000313" key="10">
    <source>
        <dbReference type="Proteomes" id="UP000596660"/>
    </source>
</evidence>
<evidence type="ECO:0000256" key="1">
    <source>
        <dbReference type="ARBA" id="ARBA00001255"/>
    </source>
</evidence>
<keyword evidence="10" id="KW-1185">Reference proteome</keyword>
<dbReference type="InterPro" id="IPR013780">
    <property type="entry name" value="Glyco_hydro_b"/>
</dbReference>
<dbReference type="SUPFAM" id="SSF51011">
    <property type="entry name" value="Glycosyl hydrolase domain"/>
    <property type="match status" value="1"/>
</dbReference>
<evidence type="ECO:0000256" key="4">
    <source>
        <dbReference type="ARBA" id="ARBA00022729"/>
    </source>
</evidence>
<evidence type="ECO:0000256" key="2">
    <source>
        <dbReference type="ARBA" id="ARBA00009743"/>
    </source>
</evidence>
<sequence length="628" mass="69484">VISSNGLSHAHPKHAVTPPRGWNSYDSFCWTISEEEFLKNAELVAKRLRAHGYEYVVVDYLWYRRKVPGANTDSSGFDIIDEWGRLVPDPDRWPSSKGGKGFTEVAKKVHKMGLKFGIHVMSGISTQAVDANTPILDTSKGAAYIENGRKWTASDIGMKEKKCAWMSHGFMSVNTNFGAGKAFLRSLYEQYAKWGVDFVKNDCIFGDDLDIKEISYVSEVLRKFSRPILYSISPGTSVTPAMAKEISGLVNMYRITGDDWDTWGDVAAHFDVTRDFAAAKMIGSSGLLGLSWPDSDMLPLGWLTDPGSNEGPHRNCKLNFNEQKTQITLWAMAKSPLMFGGDMRKLDDTTYNLINNPTILEINAFSSNNQEFPFITSSDSTISDPSSHSAHKENIQSSHTSSLALVSCKEPKAKGWLVESFDHGLDQVCWKDNSEINETPFCVYKGKAQATSDKELYGTQFDGKSHLLETSEAELCIEASSRQRLTSQEFKRGSSSPCKRDANQMWELNMNGTLANSYSGLCATIKTVKANAIPGGIRSWVATGRKGEVYLAFFNLNEGKTKITTHLSDLAKVLPGVKFKDESKCGKVWSRKDCHIRKGSISMDVEAHGAALLVLANNSELTKVISIG</sequence>
<evidence type="ECO:0000313" key="9">
    <source>
        <dbReference type="EnsemblPlants" id="AUR62024240-RA:cds"/>
    </source>
</evidence>
<proteinExistence type="inferred from homology"/>
<dbReference type="GO" id="GO:0004557">
    <property type="term" value="F:alpha-galactosidase activity"/>
    <property type="evidence" value="ECO:0007669"/>
    <property type="project" value="UniProtKB-EC"/>
</dbReference>
<dbReference type="PANTHER" id="PTHR11452:SF42">
    <property type="entry name" value="ALPHA-GALACTOSIDASE"/>
    <property type="match status" value="1"/>
</dbReference>